<feature type="domain" description="Endonuclease/exonuclease/phosphatase" evidence="3">
    <location>
        <begin position="95"/>
        <end position="308"/>
    </location>
</feature>
<feature type="region of interest" description="Disordered" evidence="1">
    <location>
        <begin position="62"/>
        <end position="81"/>
    </location>
</feature>
<keyword evidence="4" id="KW-0255">Endonuclease</keyword>
<dbReference type="Gene3D" id="3.60.10.10">
    <property type="entry name" value="Endonuclease/exonuclease/phosphatase"/>
    <property type="match status" value="1"/>
</dbReference>
<dbReference type="STRING" id="626523.GCWU000342_00443"/>
<dbReference type="InterPro" id="IPR005135">
    <property type="entry name" value="Endo/exonuclease/phosphatase"/>
</dbReference>
<dbReference type="HOGENOM" id="CLU_065532_0_0_9"/>
<dbReference type="Pfam" id="PF03372">
    <property type="entry name" value="Exo_endo_phos"/>
    <property type="match status" value="1"/>
</dbReference>
<evidence type="ECO:0000313" key="4">
    <source>
        <dbReference type="EMBL" id="EEP29090.1"/>
    </source>
</evidence>
<name>C4G8Z3_9FIRM</name>
<dbReference type="EMBL" id="ACIP02000001">
    <property type="protein sequence ID" value="EEP29090.1"/>
    <property type="molecule type" value="Genomic_DNA"/>
</dbReference>
<evidence type="ECO:0000256" key="2">
    <source>
        <dbReference type="SAM" id="Phobius"/>
    </source>
</evidence>
<evidence type="ECO:0000259" key="3">
    <source>
        <dbReference type="Pfam" id="PF03372"/>
    </source>
</evidence>
<evidence type="ECO:0000256" key="1">
    <source>
        <dbReference type="SAM" id="MobiDB-lite"/>
    </source>
</evidence>
<proteinExistence type="predicted"/>
<dbReference type="InterPro" id="IPR036691">
    <property type="entry name" value="Endo/exonu/phosph_ase_sf"/>
</dbReference>
<dbReference type="RefSeq" id="WP_006905478.1">
    <property type="nucleotide sequence ID" value="NZ_GG665866.1"/>
</dbReference>
<keyword evidence="5" id="KW-1185">Reference proteome</keyword>
<dbReference type="SUPFAM" id="SSF56219">
    <property type="entry name" value="DNase I-like"/>
    <property type="match status" value="1"/>
</dbReference>
<evidence type="ECO:0000313" key="5">
    <source>
        <dbReference type="Proteomes" id="UP000003494"/>
    </source>
</evidence>
<dbReference type="GO" id="GO:0004527">
    <property type="term" value="F:exonuclease activity"/>
    <property type="evidence" value="ECO:0007669"/>
    <property type="project" value="UniProtKB-KW"/>
</dbReference>
<dbReference type="Proteomes" id="UP000003494">
    <property type="component" value="Unassembled WGS sequence"/>
</dbReference>
<gene>
    <name evidence="4" type="ORF">GCWU000342_00443</name>
</gene>
<feature type="compositionally biased region" description="Basic and acidic residues" evidence="1">
    <location>
        <begin position="68"/>
        <end position="81"/>
    </location>
</feature>
<organism evidence="4 5">
    <name type="scientific">Shuttleworthella satelles DSM 14600</name>
    <dbReference type="NCBI Taxonomy" id="626523"/>
    <lineage>
        <taxon>Bacteria</taxon>
        <taxon>Bacillati</taxon>
        <taxon>Bacillota</taxon>
        <taxon>Clostridia</taxon>
        <taxon>Lachnospirales</taxon>
        <taxon>Lachnospiraceae</taxon>
        <taxon>Shuttleworthella</taxon>
    </lineage>
</organism>
<keyword evidence="4" id="KW-0540">Nuclease</keyword>
<accession>C4G8Z3</accession>
<dbReference type="eggNOG" id="COG3568">
    <property type="taxonomic scope" value="Bacteria"/>
</dbReference>
<keyword evidence="2" id="KW-0812">Transmembrane</keyword>
<dbReference type="AlphaFoldDB" id="C4G8Z3"/>
<sequence>MRGRIRRGERDRESRQGHRIIRRVIGILVGIPLTLLIAFCLLVAYLTVTEYRPDARETIAVNGTENQAGEKTDKSAENQKGTKEELKAGDLLSVLSWNVGYGALGDNADFFMDGGKGVKTASQDRVKENLNEIVTEVKKINPDFALFQEVDVNSHRSYGIDESQILGQAMPRGQMTFAYNFKVAFIPYPLPPIGKVNSGLVTLSRYQIRDASRTSLPNPFSWPNRLGNLKRCLAVHRIPVSNGKELVLVNLHLEAYDDGEGKLAQTKVLRELLEKETEAGNYVIAGGDFNQIFSNVDSSAFPLHEGKWEPGIINSADFGEGMQLLMDSGTASCRSLDHPLAGADQKDFQFYIIDGFICSENVTVESTQTQDLNFHASDHNPVVLRARLRE</sequence>
<keyword evidence="2" id="KW-0472">Membrane</keyword>
<keyword evidence="4" id="KW-0378">Hydrolase</keyword>
<keyword evidence="2" id="KW-1133">Transmembrane helix</keyword>
<dbReference type="GO" id="GO:0004519">
    <property type="term" value="F:endonuclease activity"/>
    <property type="evidence" value="ECO:0007669"/>
    <property type="project" value="UniProtKB-KW"/>
</dbReference>
<comment type="caution">
    <text evidence="4">The sequence shown here is derived from an EMBL/GenBank/DDBJ whole genome shotgun (WGS) entry which is preliminary data.</text>
</comment>
<feature type="transmembrane region" description="Helical" evidence="2">
    <location>
        <begin position="20"/>
        <end position="46"/>
    </location>
</feature>
<protein>
    <submittedName>
        <fullName evidence="4">Endonuclease/exonuclease/phosphatase family protein</fullName>
    </submittedName>
</protein>
<reference evidence="4" key="1">
    <citation type="submission" date="2009-04" db="EMBL/GenBank/DDBJ databases">
        <authorList>
            <person name="Weinstock G."/>
            <person name="Sodergren E."/>
            <person name="Clifton S."/>
            <person name="Fulton L."/>
            <person name="Fulton B."/>
            <person name="Courtney L."/>
            <person name="Fronick C."/>
            <person name="Harrison M."/>
            <person name="Strong C."/>
            <person name="Farmer C."/>
            <person name="Delahaunty K."/>
            <person name="Markovic C."/>
            <person name="Hall O."/>
            <person name="Minx P."/>
            <person name="Tomlinson C."/>
            <person name="Mitreva M."/>
            <person name="Nelson J."/>
            <person name="Hou S."/>
            <person name="Wollam A."/>
            <person name="Pepin K.H."/>
            <person name="Johnson M."/>
            <person name="Bhonagiri V."/>
            <person name="Nash W.E."/>
            <person name="Warren W."/>
            <person name="Chinwalla A."/>
            <person name="Mardis E.R."/>
            <person name="Wilson R.K."/>
        </authorList>
    </citation>
    <scope>NUCLEOTIDE SEQUENCE [LARGE SCALE GENOMIC DNA]</scope>
    <source>
        <strain evidence="4">DSM 14600</strain>
    </source>
</reference>